<dbReference type="PRINTS" id="PR00080">
    <property type="entry name" value="SDRFAMILY"/>
</dbReference>
<dbReference type="PANTHER" id="PTHR44169">
    <property type="entry name" value="NADPH-DEPENDENT 1-ACYLDIHYDROXYACETONE PHOSPHATE REDUCTASE"/>
    <property type="match status" value="1"/>
</dbReference>
<keyword evidence="2" id="KW-0560">Oxidoreductase</keyword>
<gene>
    <name evidence="4" type="ORF">DCAF_LOCUS9952</name>
</gene>
<dbReference type="SUPFAM" id="SSF51735">
    <property type="entry name" value="NAD(P)-binding Rossmann-fold domains"/>
    <property type="match status" value="2"/>
</dbReference>
<protein>
    <submittedName>
        <fullName evidence="4">Uncharacterized protein</fullName>
    </submittedName>
</protein>
<accession>A0AAV1RH87</accession>
<evidence type="ECO:0000256" key="2">
    <source>
        <dbReference type="ARBA" id="ARBA00023002"/>
    </source>
</evidence>
<dbReference type="Gene3D" id="3.40.50.720">
    <property type="entry name" value="NAD(P)-binding Rossmann-like Domain"/>
    <property type="match status" value="2"/>
</dbReference>
<dbReference type="InterPro" id="IPR020904">
    <property type="entry name" value="Sc_DH/Rdtase_CS"/>
</dbReference>
<evidence type="ECO:0000256" key="1">
    <source>
        <dbReference type="ARBA" id="ARBA00006484"/>
    </source>
</evidence>
<dbReference type="InterPro" id="IPR002347">
    <property type="entry name" value="SDR_fam"/>
</dbReference>
<dbReference type="PANTHER" id="PTHR44169:SF6">
    <property type="entry name" value="NADPH-DEPENDENT 1-ACYLDIHYDROXYACETONE PHOSPHATE REDUCTASE"/>
    <property type="match status" value="1"/>
</dbReference>
<dbReference type="Pfam" id="PF00106">
    <property type="entry name" value="adh_short"/>
    <property type="match status" value="2"/>
</dbReference>
<dbReference type="AlphaFoldDB" id="A0AAV1RH87"/>
<name>A0AAV1RH87_9ROSI</name>
<dbReference type="Proteomes" id="UP001314170">
    <property type="component" value="Unassembled WGS sequence"/>
</dbReference>
<evidence type="ECO:0000256" key="3">
    <source>
        <dbReference type="RuleBase" id="RU000363"/>
    </source>
</evidence>
<reference evidence="4 5" key="1">
    <citation type="submission" date="2024-01" db="EMBL/GenBank/DDBJ databases">
        <authorList>
            <person name="Waweru B."/>
        </authorList>
    </citation>
    <scope>NUCLEOTIDE SEQUENCE [LARGE SCALE GENOMIC DNA]</scope>
</reference>
<dbReference type="PROSITE" id="PS00061">
    <property type="entry name" value="ADH_SHORT"/>
    <property type="match status" value="1"/>
</dbReference>
<keyword evidence="5" id="KW-1185">Reference proteome</keyword>
<dbReference type="EMBL" id="CAWUPB010000950">
    <property type="protein sequence ID" value="CAK7334501.1"/>
    <property type="molecule type" value="Genomic_DNA"/>
</dbReference>
<comment type="caution">
    <text evidence="4">The sequence shown here is derived from an EMBL/GenBank/DDBJ whole genome shotgun (WGS) entry which is preliminary data.</text>
</comment>
<sequence length="341" mass="37514">MNGYSFALHGMRGCLEPKYNVKVSAINLSPEHGSNWSHNYHIKLAEPSFCICRESWQAMTFENVVLELFLGSLDTLEKALWTTNSTMRLVQAVAPHMASRKKGKIVNVGSVTVMAPVPWAGVYTATKAALHSLTDTLRLELRPLGIDVINVVPGAIKSNLGNSAIASYNQMPEWKLYKPFEEAIRERAYLSQGLKATPTEEFAKKPLRRLMESCGRQVVLITGCSQGGIGHALAREFSANNCLVVATARSLSSMADLDQDHRFYLQELDVLSDESVQHVVSNVVEIYGRVDILVNNAGILCVGPLAEIPFSAMQNTFDTNDFISRQAVQLACFFFGVLASA</sequence>
<comment type="similarity">
    <text evidence="1 3">Belongs to the short-chain dehydrogenases/reductases (SDR) family.</text>
</comment>
<proteinExistence type="inferred from homology"/>
<dbReference type="InterPro" id="IPR036291">
    <property type="entry name" value="NAD(P)-bd_dom_sf"/>
</dbReference>
<dbReference type="PRINTS" id="PR00081">
    <property type="entry name" value="GDHRDH"/>
</dbReference>
<dbReference type="GO" id="GO:0016491">
    <property type="term" value="F:oxidoreductase activity"/>
    <property type="evidence" value="ECO:0007669"/>
    <property type="project" value="UniProtKB-KW"/>
</dbReference>
<evidence type="ECO:0000313" key="4">
    <source>
        <dbReference type="EMBL" id="CAK7334501.1"/>
    </source>
</evidence>
<dbReference type="GO" id="GO:0005783">
    <property type="term" value="C:endoplasmic reticulum"/>
    <property type="evidence" value="ECO:0007669"/>
    <property type="project" value="TreeGrafter"/>
</dbReference>
<organism evidence="4 5">
    <name type="scientific">Dovyalis caffra</name>
    <dbReference type="NCBI Taxonomy" id="77055"/>
    <lineage>
        <taxon>Eukaryota</taxon>
        <taxon>Viridiplantae</taxon>
        <taxon>Streptophyta</taxon>
        <taxon>Embryophyta</taxon>
        <taxon>Tracheophyta</taxon>
        <taxon>Spermatophyta</taxon>
        <taxon>Magnoliopsida</taxon>
        <taxon>eudicotyledons</taxon>
        <taxon>Gunneridae</taxon>
        <taxon>Pentapetalae</taxon>
        <taxon>rosids</taxon>
        <taxon>fabids</taxon>
        <taxon>Malpighiales</taxon>
        <taxon>Salicaceae</taxon>
        <taxon>Flacourtieae</taxon>
        <taxon>Dovyalis</taxon>
    </lineage>
</organism>
<evidence type="ECO:0000313" key="5">
    <source>
        <dbReference type="Proteomes" id="UP001314170"/>
    </source>
</evidence>